<evidence type="ECO:0000313" key="5">
    <source>
        <dbReference type="Proteomes" id="UP001497453"/>
    </source>
</evidence>
<reference evidence="5" key="1">
    <citation type="submission" date="2024-04" db="EMBL/GenBank/DDBJ databases">
        <authorList>
            <person name="Shaw F."/>
            <person name="Minotto A."/>
        </authorList>
    </citation>
    <scope>NUCLEOTIDE SEQUENCE [LARGE SCALE GENOMIC DNA]</scope>
</reference>
<dbReference type="Proteomes" id="UP001497453">
    <property type="component" value="Chromosome 9"/>
</dbReference>
<keyword evidence="5" id="KW-1185">Reference proteome</keyword>
<feature type="signal peptide" evidence="2">
    <location>
        <begin position="1"/>
        <end position="19"/>
    </location>
</feature>
<dbReference type="EMBL" id="OZ037952">
    <property type="protein sequence ID" value="CAL1716742.1"/>
    <property type="molecule type" value="Genomic_DNA"/>
</dbReference>
<protein>
    <recommendedName>
        <fullName evidence="3">Peptidase A1 domain-containing protein</fullName>
    </recommendedName>
</protein>
<evidence type="ECO:0000256" key="1">
    <source>
        <dbReference type="ARBA" id="ARBA00007447"/>
    </source>
</evidence>
<evidence type="ECO:0000259" key="3">
    <source>
        <dbReference type="PROSITE" id="PS51767"/>
    </source>
</evidence>
<dbReference type="InterPro" id="IPR001461">
    <property type="entry name" value="Aspartic_peptidase_A1"/>
</dbReference>
<dbReference type="Gene3D" id="2.40.70.10">
    <property type="entry name" value="Acid Proteases"/>
    <property type="match status" value="2"/>
</dbReference>
<dbReference type="InterPro" id="IPR021109">
    <property type="entry name" value="Peptidase_aspartic_dom_sf"/>
</dbReference>
<dbReference type="PRINTS" id="PR00792">
    <property type="entry name" value="PEPSIN"/>
</dbReference>
<evidence type="ECO:0000256" key="2">
    <source>
        <dbReference type="SAM" id="SignalP"/>
    </source>
</evidence>
<dbReference type="PROSITE" id="PS51767">
    <property type="entry name" value="PEPTIDASE_A1"/>
    <property type="match status" value="1"/>
</dbReference>
<accession>A0ABP1EC37</accession>
<feature type="chain" id="PRO_5045435716" description="Peptidase A1 domain-containing protein" evidence="2">
    <location>
        <begin position="20"/>
        <end position="568"/>
    </location>
</feature>
<keyword evidence="2" id="KW-0732">Signal</keyword>
<organism evidence="4 5">
    <name type="scientific">Somion occarium</name>
    <dbReference type="NCBI Taxonomy" id="3059160"/>
    <lineage>
        <taxon>Eukaryota</taxon>
        <taxon>Fungi</taxon>
        <taxon>Dikarya</taxon>
        <taxon>Basidiomycota</taxon>
        <taxon>Agaricomycotina</taxon>
        <taxon>Agaricomycetes</taxon>
        <taxon>Polyporales</taxon>
        <taxon>Cerrenaceae</taxon>
        <taxon>Somion</taxon>
    </lineage>
</organism>
<dbReference type="PANTHER" id="PTHR47966:SF74">
    <property type="entry name" value="AGR407CP"/>
    <property type="match status" value="1"/>
</dbReference>
<proteinExistence type="inferred from homology"/>
<dbReference type="InterPro" id="IPR034164">
    <property type="entry name" value="Pepsin-like_dom"/>
</dbReference>
<name>A0ABP1EC37_9APHY</name>
<evidence type="ECO:0000313" key="4">
    <source>
        <dbReference type="EMBL" id="CAL1716742.1"/>
    </source>
</evidence>
<feature type="domain" description="Peptidase A1" evidence="3">
    <location>
        <begin position="72"/>
        <end position="415"/>
    </location>
</feature>
<dbReference type="PANTHER" id="PTHR47966">
    <property type="entry name" value="BETA-SITE APP-CLEAVING ENZYME, ISOFORM A-RELATED"/>
    <property type="match status" value="1"/>
</dbReference>
<dbReference type="InterPro" id="IPR033121">
    <property type="entry name" value="PEPTIDASE_A1"/>
</dbReference>
<dbReference type="SUPFAM" id="SSF50630">
    <property type="entry name" value="Acid proteases"/>
    <property type="match status" value="1"/>
</dbReference>
<comment type="similarity">
    <text evidence="1">Belongs to the peptidase A1 family.</text>
</comment>
<dbReference type="CDD" id="cd05471">
    <property type="entry name" value="pepsin_like"/>
    <property type="match status" value="1"/>
</dbReference>
<gene>
    <name evidence="4" type="ORF">GFSPODELE1_LOCUS10894</name>
</gene>
<sequence>MLPFVLLVVVLSILEQSLASRGTLQRIRPPKNPRFPARQILQGFENGIGSENSTTYNSAIVPLTLSSDQQSYYTVIQAGNISFRVALDTASADLWLVSSACTSGPCTSVPKYQLGYQSPSFTTVNLNQTVFNTSFADGTTASGFVALETVQLANLTVPDQAFGVVTSTNVTNGDQVSGILGLGFPRLSQIFNSGLGNATPFFSTMAQRGQLDYPLFGLSLTRNSSGTLALGAIDGSVVGNASLIEWNEVVPFAPFATESNTSTYLQWTIQLSGISVGGTTVAPLPTYAAATNGFSLALLDVGTSGIFGPYQDVERMFSLIEGSRLVDTSGQWAVPCDSNSTIAFKFAQQSYVLQPTDYLIGPAAGDPNLCLSWPRAQPPSSDGIDWQLGATFLRTVYSIFSLGIDRKEPPMVGFYPLRNASAPPETPDVISSFFSSVSATIATTLPNFVLPTPSFTTPPYAFNTSFSAPAGKIVSSGLATSTYSAALGTHHLNVSAIPTVSPSPTLATFILTDAAGHVSTSISTAVLPSVTLGAPPGWSNGAPSIRIRSDLAWCTTLSSVLMFLLMVW</sequence>
<dbReference type="Pfam" id="PF00026">
    <property type="entry name" value="Asp"/>
    <property type="match status" value="1"/>
</dbReference>